<dbReference type="AlphaFoldDB" id="A0A378Y2W3"/>
<dbReference type="RefSeq" id="WP_029515191.1">
    <property type="nucleotide sequence ID" value="NZ_CP036496.1"/>
</dbReference>
<proteinExistence type="predicted"/>
<feature type="signal peptide" evidence="1">
    <location>
        <begin position="1"/>
        <end position="23"/>
    </location>
</feature>
<evidence type="ECO:0000256" key="1">
    <source>
        <dbReference type="SAM" id="SignalP"/>
    </source>
</evidence>
<keyword evidence="1" id="KW-0732">Signal</keyword>
<dbReference type="InterPro" id="IPR050490">
    <property type="entry name" value="Bact_solute-bd_prot1"/>
</dbReference>
<dbReference type="SUPFAM" id="SSF53850">
    <property type="entry name" value="Periplasmic binding protein-like II"/>
    <property type="match status" value="1"/>
</dbReference>
<dbReference type="Pfam" id="PF01547">
    <property type="entry name" value="SBP_bac_1"/>
    <property type="match status" value="1"/>
</dbReference>
<organism evidence="2 3">
    <name type="scientific">Paenibacillus polymyxa</name>
    <name type="common">Bacillus polymyxa</name>
    <dbReference type="NCBI Taxonomy" id="1406"/>
    <lineage>
        <taxon>Bacteria</taxon>
        <taxon>Bacillati</taxon>
        <taxon>Bacillota</taxon>
        <taxon>Bacilli</taxon>
        <taxon>Bacillales</taxon>
        <taxon>Paenibacillaceae</taxon>
        <taxon>Paenibacillus</taxon>
    </lineage>
</organism>
<gene>
    <name evidence="2" type="primary">lacE_4</name>
    <name evidence="2" type="ORF">NCTC10343_04338</name>
</gene>
<reference evidence="2 3" key="1">
    <citation type="submission" date="2018-06" db="EMBL/GenBank/DDBJ databases">
        <authorList>
            <consortium name="Pathogen Informatics"/>
            <person name="Doyle S."/>
        </authorList>
    </citation>
    <scope>NUCLEOTIDE SEQUENCE [LARGE SCALE GENOMIC DNA]</scope>
    <source>
        <strain evidence="2 3">NCTC10343</strain>
    </source>
</reference>
<dbReference type="PROSITE" id="PS51257">
    <property type="entry name" value="PROKAR_LIPOPROTEIN"/>
    <property type="match status" value="1"/>
</dbReference>
<evidence type="ECO:0000313" key="3">
    <source>
        <dbReference type="Proteomes" id="UP000254400"/>
    </source>
</evidence>
<dbReference type="GeneID" id="93347665"/>
<protein>
    <submittedName>
        <fullName evidence="2">Sugar ABC transporter periplasmic protein</fullName>
    </submittedName>
</protein>
<feature type="chain" id="PRO_5039604105" evidence="1">
    <location>
        <begin position="24"/>
        <end position="429"/>
    </location>
</feature>
<name>A0A378Y2W3_PAEPO</name>
<dbReference type="PANTHER" id="PTHR43649">
    <property type="entry name" value="ARABINOSE-BINDING PROTEIN-RELATED"/>
    <property type="match status" value="1"/>
</dbReference>
<accession>A0A378Y2W3</accession>
<dbReference type="Gene3D" id="3.40.190.10">
    <property type="entry name" value="Periplasmic binding protein-like II"/>
    <property type="match status" value="1"/>
</dbReference>
<dbReference type="EMBL" id="UGSC01000001">
    <property type="protein sequence ID" value="SUA71434.1"/>
    <property type="molecule type" value="Genomic_DNA"/>
</dbReference>
<dbReference type="InterPro" id="IPR006059">
    <property type="entry name" value="SBP"/>
</dbReference>
<dbReference type="PANTHER" id="PTHR43649:SF32">
    <property type="entry name" value="SUGAR BINDING SECRETED PROTEIN"/>
    <property type="match status" value="1"/>
</dbReference>
<evidence type="ECO:0000313" key="2">
    <source>
        <dbReference type="EMBL" id="SUA71434.1"/>
    </source>
</evidence>
<sequence length="429" mass="48159">MKTVQWQWLVLCLAFLTMISGCSGSLSSKGQSSEANLSNSKKITLTLWYWNRSIDDELLVQAEKQFPNIELKTQKIGGDFKAKLKTTLAARSGEPDIVALNDWMVELFPSADRFYDLKELGADRLKDQYLEWKWNQGITPDGKMIAFPMDTGPTALFYRSDLFEQAGLPSDPEQVSASIRTWDDYMAAGEQLRQKFGSHSFLADNIVNVYNQVLAQHTNLYFKPDGSYIGNQSPDIRLGWITAVDFHRKHLLANADGWTPEWNASVNNGKIASFVGAIWMKQVLTEAAPDTAGKWRVARAPGGDGNLGGSFISILKSSQHPKEAFEVLTWLQNPEHQLEAYQKIGLFPSTPGVYDDPVMKTPEPFFGGQATGLIFAASARHVKNSYFGERYPVIHGIVTRRLANVAKQNADPDSLWTETMQRIERELQR</sequence>
<dbReference type="Proteomes" id="UP000254400">
    <property type="component" value="Unassembled WGS sequence"/>
</dbReference>